<proteinExistence type="predicted"/>
<evidence type="ECO:0000313" key="9">
    <source>
        <dbReference type="Proteomes" id="UP000095673"/>
    </source>
</evidence>
<evidence type="ECO:0000313" key="4">
    <source>
        <dbReference type="EMBL" id="NSC26025.1"/>
    </source>
</evidence>
<evidence type="ECO:0000313" key="7">
    <source>
        <dbReference type="EMBL" id="RHL82877.1"/>
    </source>
</evidence>
<dbReference type="Proteomes" id="UP001197684">
    <property type="component" value="Unassembled WGS sequence"/>
</dbReference>
<evidence type="ECO:0000313" key="5">
    <source>
        <dbReference type="EMBL" id="RGN26777.1"/>
    </source>
</evidence>
<evidence type="ECO:0000313" key="12">
    <source>
        <dbReference type="Proteomes" id="UP000286341"/>
    </source>
</evidence>
<dbReference type="EMBL" id="VSTG01000004">
    <property type="protein sequence ID" value="TYL59069.1"/>
    <property type="molecule type" value="Genomic_DNA"/>
</dbReference>
<dbReference type="EMBL" id="QRPB01000002">
    <property type="protein sequence ID" value="RHL82877.1"/>
    <property type="molecule type" value="Genomic_DNA"/>
</dbReference>
<dbReference type="Proteomes" id="UP000266698">
    <property type="component" value="Unassembled WGS sequence"/>
</dbReference>
<dbReference type="Proteomes" id="UP000095673">
    <property type="component" value="Unassembled WGS sequence"/>
</dbReference>
<reference evidence="8 13" key="4">
    <citation type="submission" date="2019-09" db="EMBL/GenBank/DDBJ databases">
        <title>Strain-level analysis of Eubacterium rectale using genomes from metagenomes.</title>
        <authorList>
            <person name="Karcher N."/>
            <person name="Segata N."/>
        </authorList>
    </citation>
    <scope>NUCLEOTIDE SEQUENCE [LARGE SCALE GENOMIC DNA]</scope>
    <source>
        <strain evidence="8 13">L2-21</strain>
    </source>
</reference>
<dbReference type="EMBL" id="JAJCJK010000001">
    <property type="protein sequence ID" value="MCB6936956.1"/>
    <property type="molecule type" value="Genomic_DNA"/>
</dbReference>
<reference evidence="4" key="5">
    <citation type="journal article" date="2020" name="Cell Host Microbe">
        <title>Functional and Genomic Variation between Human-Derived Isolates of Lachnospiraceae Reveals Inter- and Intra-Species Diversity.</title>
        <authorList>
            <person name="Sorbara M.T."/>
            <person name="Littmann E.R."/>
            <person name="Fontana E."/>
            <person name="Moody T.U."/>
            <person name="Kohout C.E."/>
            <person name="Gjonbalaj M."/>
            <person name="Eaton V."/>
            <person name="Seok R."/>
            <person name="Leiner I.M."/>
            <person name="Pamer E.G."/>
        </authorList>
    </citation>
    <scope>NUCLEOTIDE SEQUENCE</scope>
    <source>
        <strain evidence="4">MSK.17.79</strain>
    </source>
</reference>
<name>A0A173S8R4_9FIRM</name>
<evidence type="ECO:0000313" key="1">
    <source>
        <dbReference type="EMBL" id="CUM85668.1"/>
    </source>
</evidence>
<gene>
    <name evidence="7" type="ORF">DW001_02580</name>
    <name evidence="6" type="ORF">DW948_05515</name>
    <name evidence="5" type="ORF">DXB72_02290</name>
    <name evidence="1" type="ORF">ERS852580_00860</name>
    <name evidence="8" type="ORF">FYL37_04975</name>
    <name evidence="4" type="ORF">G4319_01500</name>
    <name evidence="2" type="ORF">LIZ56_00805</name>
    <name evidence="3" type="ORF">LIZ82_02130</name>
</gene>
<dbReference type="GeneID" id="86988802"/>
<reference evidence="10 11" key="2">
    <citation type="submission" date="2018-08" db="EMBL/GenBank/DDBJ databases">
        <title>A genome reference for cultivated species of the human gut microbiota.</title>
        <authorList>
            <person name="Zou Y."/>
            <person name="Xue W."/>
            <person name="Luo G."/>
        </authorList>
    </citation>
    <scope>NUCLEOTIDE SEQUENCE [LARGE SCALE GENOMIC DNA]</scope>
    <source>
        <strain evidence="7 11">AF36-2BH</strain>
        <strain evidence="6 12">AM44-1AT</strain>
        <strain evidence="5 10">OM05-6AA</strain>
    </source>
</reference>
<dbReference type="Proteomes" id="UP000260970">
    <property type="component" value="Unassembled WGS sequence"/>
</dbReference>
<dbReference type="EMBL" id="QSFB01000005">
    <property type="protein sequence ID" value="RHA14872.1"/>
    <property type="molecule type" value="Genomic_DNA"/>
</dbReference>
<dbReference type="EMBL" id="JAAILW010000002">
    <property type="protein sequence ID" value="NSC26025.1"/>
    <property type="molecule type" value="Genomic_DNA"/>
</dbReference>
<evidence type="ECO:0000313" key="6">
    <source>
        <dbReference type="EMBL" id="RHA14872.1"/>
    </source>
</evidence>
<reference evidence="2" key="7">
    <citation type="submission" date="2021-10" db="EMBL/GenBank/DDBJ databases">
        <title>Collection of gut derived symbiotic bacterial strains cultured from healthy donors.</title>
        <authorList>
            <person name="Lin H."/>
            <person name="Littmann E."/>
            <person name="Kohout C."/>
            <person name="Pamer E.G."/>
        </authorList>
    </citation>
    <scope>NUCLEOTIDE SEQUENCE</scope>
    <source>
        <strain evidence="3">DFI.7.28A</strain>
        <strain evidence="2">DFI.9.42</strain>
    </source>
</reference>
<dbReference type="OMA" id="PIWVVTE"/>
<accession>A0A173S8R4</accession>
<evidence type="ECO:0000313" key="3">
    <source>
        <dbReference type="EMBL" id="MCB6959698.1"/>
    </source>
</evidence>
<dbReference type="Proteomes" id="UP001193670">
    <property type="component" value="Unassembled WGS sequence"/>
</dbReference>
<dbReference type="OrthoDB" id="5363652at2"/>
<evidence type="ECO:0000313" key="2">
    <source>
        <dbReference type="EMBL" id="MCB6936956.1"/>
    </source>
</evidence>
<protein>
    <submittedName>
        <fullName evidence="2">Abi family protein</fullName>
    </submittedName>
    <submittedName>
        <fullName evidence="1">Abortive infection bacteriophage resistance protein</fullName>
    </submittedName>
</protein>
<organism evidence="1 9">
    <name type="scientific">Agathobacter rectalis</name>
    <dbReference type="NCBI Taxonomy" id="39491"/>
    <lineage>
        <taxon>Bacteria</taxon>
        <taxon>Bacillati</taxon>
        <taxon>Bacillota</taxon>
        <taxon>Clostridia</taxon>
        <taxon>Lachnospirales</taxon>
        <taxon>Lachnospiraceae</taxon>
        <taxon>Agathobacter</taxon>
    </lineage>
</organism>
<evidence type="ECO:0000313" key="13">
    <source>
        <dbReference type="Proteomes" id="UP000324325"/>
    </source>
</evidence>
<dbReference type="InterPro" id="IPR011664">
    <property type="entry name" value="Abi_system_AbiD/AbiF-like"/>
</dbReference>
<dbReference type="AlphaFoldDB" id="A0A173S8R4"/>
<dbReference type="EMBL" id="CYXM01000003">
    <property type="protein sequence ID" value="CUM85668.1"/>
    <property type="molecule type" value="Genomic_DNA"/>
</dbReference>
<dbReference type="Proteomes" id="UP001197741">
    <property type="component" value="Unassembled WGS sequence"/>
</dbReference>
<reference evidence="4" key="6">
    <citation type="submission" date="2020-02" db="EMBL/GenBank/DDBJ databases">
        <authorList>
            <person name="Littmann E."/>
            <person name="Sorbara M."/>
        </authorList>
    </citation>
    <scope>NUCLEOTIDE SEQUENCE</scope>
    <source>
        <strain evidence="4">MSK.17.79</strain>
    </source>
</reference>
<sequence>MSKPFITYTAQVEKLKNEKDLVITDDDFAVESLQNISYYALIGGYKHPFIDIHTRKYINEACFEDIVALYEFDEELRGIFFKYLCRVERKMRSSISYHFCKKHGERQEEYLNSNNYGNIPKNKNGITKLIKMLDMMANKNKDHEYLVYQRNKYHNIPLWVIMNTLTFGQISKMFEFLPQNMQGAICQDFGNIKKNEMIKYLKVLTLYRNVCAHNERLFSYHTYIDIPDTLLHKKLGISKNGSKYIYGKNDLFSVVITFRYLLPKTDFLLFKKQLWHIFDRYQKQNLNLKLNDLFEYMGFPCNWKEITKFRKI</sequence>
<evidence type="ECO:0000313" key="8">
    <source>
        <dbReference type="EMBL" id="TYL59069.1"/>
    </source>
</evidence>
<reference evidence="8 13" key="3">
    <citation type="submission" date="2019-08" db="EMBL/GenBank/DDBJ databases">
        <authorList>
            <person name="Duncan S."/>
            <person name="Walker A."/>
        </authorList>
    </citation>
    <scope>NUCLEOTIDE SEQUENCE [LARGE SCALE GENOMIC DNA]</scope>
    <source>
        <strain evidence="8 13">L2-21</strain>
    </source>
</reference>
<evidence type="ECO:0000313" key="11">
    <source>
        <dbReference type="Proteomes" id="UP000266698"/>
    </source>
</evidence>
<dbReference type="RefSeq" id="WP_012742853.1">
    <property type="nucleotide sequence ID" value="NZ_CP092643.1"/>
</dbReference>
<dbReference type="Proteomes" id="UP000324325">
    <property type="component" value="Unassembled WGS sequence"/>
</dbReference>
<dbReference type="Proteomes" id="UP000286341">
    <property type="component" value="Unassembled WGS sequence"/>
</dbReference>
<dbReference type="EMBL" id="JAJCJQ010000001">
    <property type="protein sequence ID" value="MCB6959698.1"/>
    <property type="molecule type" value="Genomic_DNA"/>
</dbReference>
<reference evidence="1 9" key="1">
    <citation type="submission" date="2015-09" db="EMBL/GenBank/DDBJ databases">
        <authorList>
            <consortium name="Pathogen Informatics"/>
        </authorList>
    </citation>
    <scope>NUCLEOTIDE SEQUENCE [LARGE SCALE GENOMIC DNA]</scope>
    <source>
        <strain evidence="1 9">2789STDY5834968</strain>
    </source>
</reference>
<dbReference type="EMBL" id="QSUG01000001">
    <property type="protein sequence ID" value="RGN26777.1"/>
    <property type="molecule type" value="Genomic_DNA"/>
</dbReference>
<dbReference type="Pfam" id="PF07751">
    <property type="entry name" value="Abi_2"/>
    <property type="match status" value="1"/>
</dbReference>
<evidence type="ECO:0000313" key="10">
    <source>
        <dbReference type="Proteomes" id="UP000260970"/>
    </source>
</evidence>